<name>A0A0H2RJM5_9AGAM</name>
<accession>A0A0H2RJM5</accession>
<feature type="transmembrane region" description="Helical" evidence="1">
    <location>
        <begin position="81"/>
        <end position="100"/>
    </location>
</feature>
<dbReference type="Pfam" id="PF20152">
    <property type="entry name" value="DUF6534"/>
    <property type="match status" value="1"/>
</dbReference>
<dbReference type="Proteomes" id="UP000053477">
    <property type="component" value="Unassembled WGS sequence"/>
</dbReference>
<dbReference type="OrthoDB" id="2757242at2759"/>
<evidence type="ECO:0000313" key="4">
    <source>
        <dbReference type="Proteomes" id="UP000053477"/>
    </source>
</evidence>
<feature type="transmembrane region" description="Helical" evidence="1">
    <location>
        <begin position="39"/>
        <end position="60"/>
    </location>
</feature>
<keyword evidence="1" id="KW-1133">Transmembrane helix</keyword>
<evidence type="ECO:0000313" key="3">
    <source>
        <dbReference type="EMBL" id="KLO12054.1"/>
    </source>
</evidence>
<gene>
    <name evidence="3" type="ORF">SCHPADRAFT_941543</name>
</gene>
<organism evidence="3 4">
    <name type="scientific">Schizopora paradoxa</name>
    <dbReference type="NCBI Taxonomy" id="27342"/>
    <lineage>
        <taxon>Eukaryota</taxon>
        <taxon>Fungi</taxon>
        <taxon>Dikarya</taxon>
        <taxon>Basidiomycota</taxon>
        <taxon>Agaricomycotina</taxon>
        <taxon>Agaricomycetes</taxon>
        <taxon>Hymenochaetales</taxon>
        <taxon>Schizoporaceae</taxon>
        <taxon>Schizopora</taxon>
    </lineage>
</organism>
<dbReference type="InterPro" id="IPR045339">
    <property type="entry name" value="DUF6534"/>
</dbReference>
<sequence>MATLGNTVGAVFVGCLLTLLFFGVTITQAVTYFQGSHSDGYFVFVSVIITLLLDILHVLLVSHGTYIYMVQRFGELEDLTLIPWSFLSLILVAGSTIAIADSSFEGFGIVMSKRNILVTGSQPLSSLPDINQTTAVLSLGSFVVSMYAGVRVLRLSTYQKVDEEPWVVYATVGCDLLVDSSIASTLCYYLYRSSTGYKGTSMLLHTIALYVIGTGFITAVWDVLDMVMFAVLRDTIIFGVFYLSLSKRWFKDSLGREKFPDYLFLVYTNALLASLNARPMMQRKLEQKSSYLKSFASDGTHKATINTGTHERTQDSLETDLELQCTTLKLGLESREANTHAVTLDDASMTETLSREKSSHI</sequence>
<feature type="transmembrane region" description="Helical" evidence="1">
    <location>
        <begin position="231"/>
        <end position="250"/>
    </location>
</feature>
<feature type="domain" description="DUF6534" evidence="2">
    <location>
        <begin position="176"/>
        <end position="278"/>
    </location>
</feature>
<proteinExistence type="predicted"/>
<dbReference type="AlphaFoldDB" id="A0A0H2RJM5"/>
<dbReference type="EMBL" id="KQ085986">
    <property type="protein sequence ID" value="KLO12054.1"/>
    <property type="molecule type" value="Genomic_DNA"/>
</dbReference>
<evidence type="ECO:0000259" key="2">
    <source>
        <dbReference type="Pfam" id="PF20152"/>
    </source>
</evidence>
<keyword evidence="4" id="KW-1185">Reference proteome</keyword>
<dbReference type="PANTHER" id="PTHR40465">
    <property type="entry name" value="CHROMOSOME 1, WHOLE GENOME SHOTGUN SEQUENCE"/>
    <property type="match status" value="1"/>
</dbReference>
<evidence type="ECO:0000256" key="1">
    <source>
        <dbReference type="SAM" id="Phobius"/>
    </source>
</evidence>
<keyword evidence="1" id="KW-0472">Membrane</keyword>
<dbReference type="InParanoid" id="A0A0H2RJM5"/>
<protein>
    <recommendedName>
        <fullName evidence="2">DUF6534 domain-containing protein</fullName>
    </recommendedName>
</protein>
<feature type="transmembrane region" description="Helical" evidence="1">
    <location>
        <begin position="135"/>
        <end position="154"/>
    </location>
</feature>
<dbReference type="STRING" id="27342.A0A0H2RJM5"/>
<feature type="transmembrane region" description="Helical" evidence="1">
    <location>
        <begin position="203"/>
        <end position="224"/>
    </location>
</feature>
<reference evidence="3 4" key="1">
    <citation type="submission" date="2015-04" db="EMBL/GenBank/DDBJ databases">
        <title>Complete genome sequence of Schizopora paradoxa KUC8140, a cosmopolitan wood degrader in East Asia.</title>
        <authorList>
            <consortium name="DOE Joint Genome Institute"/>
            <person name="Min B."/>
            <person name="Park H."/>
            <person name="Jang Y."/>
            <person name="Kim J.-J."/>
            <person name="Kim K.H."/>
            <person name="Pangilinan J."/>
            <person name="Lipzen A."/>
            <person name="Riley R."/>
            <person name="Grigoriev I.V."/>
            <person name="Spatafora J.W."/>
            <person name="Choi I.-G."/>
        </authorList>
    </citation>
    <scope>NUCLEOTIDE SEQUENCE [LARGE SCALE GENOMIC DNA]</scope>
    <source>
        <strain evidence="3 4">KUC8140</strain>
    </source>
</reference>
<keyword evidence="1" id="KW-0812">Transmembrane</keyword>
<dbReference type="PANTHER" id="PTHR40465:SF1">
    <property type="entry name" value="DUF6534 DOMAIN-CONTAINING PROTEIN"/>
    <property type="match status" value="1"/>
</dbReference>